<feature type="region of interest" description="Disordered" evidence="1">
    <location>
        <begin position="397"/>
        <end position="434"/>
    </location>
</feature>
<keyword evidence="2" id="KW-1133">Transmembrane helix</keyword>
<feature type="transmembrane region" description="Helical" evidence="2">
    <location>
        <begin position="439"/>
        <end position="463"/>
    </location>
</feature>
<evidence type="ECO:0000256" key="1">
    <source>
        <dbReference type="SAM" id="MobiDB-lite"/>
    </source>
</evidence>
<dbReference type="Proteomes" id="UP001209854">
    <property type="component" value="Unassembled WGS sequence"/>
</dbReference>
<evidence type="ECO:0000256" key="2">
    <source>
        <dbReference type="SAM" id="Phobius"/>
    </source>
</evidence>
<name>A0ABT3MR92_9GAMM</name>
<keyword evidence="4" id="KW-1185">Reference proteome</keyword>
<evidence type="ECO:0000313" key="4">
    <source>
        <dbReference type="Proteomes" id="UP001209854"/>
    </source>
</evidence>
<comment type="caution">
    <text evidence="3">The sequence shown here is derived from an EMBL/GenBank/DDBJ whole genome shotgun (WGS) entry which is preliminary data.</text>
</comment>
<reference evidence="3 4" key="1">
    <citation type="submission" date="2022-10" db="EMBL/GenBank/DDBJ databases">
        <title>High-quality genome sequences of two octocoral-associated bacteria, Endozoicomonas euniceicola EF212 and Endozoicomonas gorgoniicola PS125.</title>
        <authorList>
            <person name="Chiou Y.-J."/>
            <person name="Chen Y.-H."/>
        </authorList>
    </citation>
    <scope>NUCLEOTIDE SEQUENCE [LARGE SCALE GENOMIC DNA]</scope>
    <source>
        <strain evidence="3 4">PS125</strain>
    </source>
</reference>
<sequence length="595" mass="67221">MRREYTSTVMTSKETQTLSDLCNSSVDKEDRLSKSIQIAAATVLSNIQKQFPYNQISRCVVLFPDGKPVDETIEEYNRFRLPEDKENTAFLLPGPGVKTLLPNPGQRGEGLSMVYAKGTYHLLPDHWKKSYKVKKSITLEKGQKLIGVPLTPEARLANDFYIGLKRTSNPHDLNENSLIDSSTPGILMAGLSTAPVFLSTLDKQNSKPLTFDSELISFKLNSESYNLDIQPEKNIINIFNNELIQLTWQTISASINKSLLYFGETSDKTLFNIKGNRFFSYNSQSNIKSSVLLISDTDSNNSEYALRNATLLKLEGNHFFGECKRNLINGVRTNSENYFVHNNLFECWMNGNDAADLNAPISDNFRDSDNSNRIFRYISDKDENGFKWLPDANFLSDSMPSDTKHHRRRYSREAEQSDNKKSDNKKSDSLSNKNKPSTAAYIGLGISVFALGVAGIVLTCNFLTQRQVRELRSQLNDLYRQQRTPQPQRQMSQHTYHLLPTQQPGFPGQGCQSVTLQPQVHAPRVQAYTPHRLLPVAEAPVTTNQGASTSTSTPTEARSPEARFCIETKKAYFTTKQDYDKYVKECADESDQIDE</sequence>
<accession>A0ABT3MR92</accession>
<dbReference type="EMBL" id="JAPFCC010000001">
    <property type="protein sequence ID" value="MCW7551889.1"/>
    <property type="molecule type" value="Genomic_DNA"/>
</dbReference>
<proteinExistence type="predicted"/>
<keyword evidence="2" id="KW-0472">Membrane</keyword>
<protein>
    <recommendedName>
        <fullName evidence="5">Right-handed parallel beta-helix repeat-containing protein</fullName>
    </recommendedName>
</protein>
<keyword evidence="2" id="KW-0812">Transmembrane</keyword>
<organism evidence="3 4">
    <name type="scientific">Endozoicomonas gorgoniicola</name>
    <dbReference type="NCBI Taxonomy" id="1234144"/>
    <lineage>
        <taxon>Bacteria</taxon>
        <taxon>Pseudomonadati</taxon>
        <taxon>Pseudomonadota</taxon>
        <taxon>Gammaproteobacteria</taxon>
        <taxon>Oceanospirillales</taxon>
        <taxon>Endozoicomonadaceae</taxon>
        <taxon>Endozoicomonas</taxon>
    </lineage>
</organism>
<feature type="compositionally biased region" description="Basic and acidic residues" evidence="1">
    <location>
        <begin position="411"/>
        <end position="428"/>
    </location>
</feature>
<dbReference type="RefSeq" id="WP_262566887.1">
    <property type="nucleotide sequence ID" value="NZ_JAPFCC010000001.1"/>
</dbReference>
<evidence type="ECO:0000313" key="3">
    <source>
        <dbReference type="EMBL" id="MCW7551889.1"/>
    </source>
</evidence>
<evidence type="ECO:0008006" key="5">
    <source>
        <dbReference type="Google" id="ProtNLM"/>
    </source>
</evidence>
<gene>
    <name evidence="3" type="ORF">NX722_04375</name>
</gene>